<reference evidence="1 2" key="1">
    <citation type="journal article" date="2011" name="J. Bacteriol.">
        <title>Complete genome sequence of Algoriphagus sp. PR1, bacterial prey of a colony-forming choanoflagellate.</title>
        <authorList>
            <person name="Alegado R.A."/>
            <person name="Ferriera S."/>
            <person name="Nusbaum C."/>
            <person name="Young S.K."/>
            <person name="Zeng Q."/>
            <person name="Imamovic A."/>
            <person name="Fairclough S.R."/>
            <person name="King N."/>
        </authorList>
    </citation>
    <scope>NUCLEOTIDE SEQUENCE [LARGE SCALE GENOMIC DNA]</scope>
    <source>
        <strain evidence="1 2">PR1</strain>
    </source>
</reference>
<accession>A3HZQ2</accession>
<dbReference type="PROSITE" id="PS51257">
    <property type="entry name" value="PROKAR_LIPOPROTEIN"/>
    <property type="match status" value="1"/>
</dbReference>
<dbReference type="HOGENOM" id="CLU_1624392_0_0_10"/>
<protein>
    <recommendedName>
        <fullName evidence="3">Lipocalin-like domain-containing protein</fullName>
    </recommendedName>
</protein>
<keyword evidence="2" id="KW-1185">Reference proteome</keyword>
<evidence type="ECO:0008006" key="3">
    <source>
        <dbReference type="Google" id="ProtNLM"/>
    </source>
</evidence>
<organism evidence="1 2">
    <name type="scientific">Algoriphagus machipongonensis</name>
    <dbReference type="NCBI Taxonomy" id="388413"/>
    <lineage>
        <taxon>Bacteria</taxon>
        <taxon>Pseudomonadati</taxon>
        <taxon>Bacteroidota</taxon>
        <taxon>Cytophagia</taxon>
        <taxon>Cytophagales</taxon>
        <taxon>Cyclobacteriaceae</taxon>
        <taxon>Algoriphagus</taxon>
    </lineage>
</organism>
<dbReference type="RefSeq" id="WP_008199519.1">
    <property type="nucleotide sequence ID" value="NZ_CM001023.1"/>
</dbReference>
<dbReference type="Proteomes" id="UP000003919">
    <property type="component" value="Unassembled WGS sequence"/>
</dbReference>
<name>A3HZQ2_9BACT</name>
<gene>
    <name evidence="1" type="ORF">ALPR1_07430</name>
</gene>
<evidence type="ECO:0000313" key="1">
    <source>
        <dbReference type="EMBL" id="EAZ80738.1"/>
    </source>
</evidence>
<evidence type="ECO:0000313" key="2">
    <source>
        <dbReference type="Proteomes" id="UP000003919"/>
    </source>
</evidence>
<proteinExistence type="predicted"/>
<sequence length="160" mass="17424">MKSSKLPVFAIFFSLILLQSCWNDSPEPDQKTPEEIALEELSGEGSLTWEISGGGTVKRDGTAVTDIYQNFELTLNSSGSKSYSSKNSNELFDAAGNWTFEGDNFDKIMLSGSKPAAEREMSFTRTGDNLKLIFTISVPGARQNGTSAVAGAYEFDLVKK</sequence>
<dbReference type="EMBL" id="AAXU02000001">
    <property type="protein sequence ID" value="EAZ80738.1"/>
    <property type="molecule type" value="Genomic_DNA"/>
</dbReference>
<comment type="caution">
    <text evidence="1">The sequence shown here is derived from an EMBL/GenBank/DDBJ whole genome shotgun (WGS) entry which is preliminary data.</text>
</comment>
<dbReference type="STRING" id="388413.ALPR1_07430"/>
<dbReference type="AlphaFoldDB" id="A3HZQ2"/>